<organism evidence="1 2">
    <name type="scientific">Sulfuriferula multivorans</name>
    <dbReference type="NCBI Taxonomy" id="1559896"/>
    <lineage>
        <taxon>Bacteria</taxon>
        <taxon>Pseudomonadati</taxon>
        <taxon>Pseudomonadota</taxon>
        <taxon>Betaproteobacteria</taxon>
        <taxon>Nitrosomonadales</taxon>
        <taxon>Sulfuricellaceae</taxon>
        <taxon>Sulfuriferula</taxon>
    </lineage>
</organism>
<dbReference type="EMBL" id="BGOW01000038">
    <property type="protein sequence ID" value="GBL47341.1"/>
    <property type="molecule type" value="Genomic_DNA"/>
</dbReference>
<dbReference type="OrthoDB" id="5295901at2"/>
<dbReference type="PANTHER" id="PTHR37691">
    <property type="entry name" value="BLR3518 PROTEIN"/>
    <property type="match status" value="1"/>
</dbReference>
<dbReference type="RefSeq" id="WP_124706096.1">
    <property type="nucleotide sequence ID" value="NZ_BGOW01000038.1"/>
</dbReference>
<gene>
    <name evidence="1" type="ORF">SFMTTN_3176</name>
</gene>
<sequence>MMERTHTVSMIAALMVCLGGGVSPAWAETSMLQSYKFETPEFLHPHPFAKAHVVLQVSEDNPQLWGLTLNNITNLMAYFGPDNVQIVMVAYGPGLKMLFADSPVAERIKALDAQGAEFDACNVTITGMTKTLGHRPKLVDASAIVPGGIVRIMQLQQHGFDYIKP</sequence>
<evidence type="ECO:0000313" key="1">
    <source>
        <dbReference type="EMBL" id="GBL47341.1"/>
    </source>
</evidence>
<reference evidence="1 2" key="1">
    <citation type="journal article" date="2019" name="Front. Microbiol.">
        <title>Genomes of Neutrophilic Sulfur-Oxidizing Chemolithoautotrophs Representing 9 Proteobacterial Species From 8 Genera.</title>
        <authorList>
            <person name="Watanabe T."/>
            <person name="Kojima H."/>
            <person name="Umezawa K."/>
            <person name="Hori C."/>
            <person name="Takasuka T.E."/>
            <person name="Kato Y."/>
            <person name="Fukui M."/>
        </authorList>
    </citation>
    <scope>NUCLEOTIDE SEQUENCE [LARGE SCALE GENOMIC DNA]</scope>
    <source>
        <strain evidence="1 2">TTN</strain>
    </source>
</reference>
<dbReference type="SUPFAM" id="SSF75169">
    <property type="entry name" value="DsrEFH-like"/>
    <property type="match status" value="1"/>
</dbReference>
<name>A0A401JH60_9PROT</name>
<keyword evidence="2" id="KW-1185">Reference proteome</keyword>
<evidence type="ECO:0000313" key="2">
    <source>
        <dbReference type="Proteomes" id="UP000286806"/>
    </source>
</evidence>
<comment type="caution">
    <text evidence="1">The sequence shown here is derived from an EMBL/GenBank/DDBJ whole genome shotgun (WGS) entry which is preliminary data.</text>
</comment>
<dbReference type="Gene3D" id="3.40.1260.10">
    <property type="entry name" value="DsrEFH-like"/>
    <property type="match status" value="1"/>
</dbReference>
<dbReference type="Proteomes" id="UP000286806">
    <property type="component" value="Unassembled WGS sequence"/>
</dbReference>
<dbReference type="PANTHER" id="PTHR37691:SF1">
    <property type="entry name" value="BLR3518 PROTEIN"/>
    <property type="match status" value="1"/>
</dbReference>
<accession>A0A401JH60</accession>
<dbReference type="InterPro" id="IPR027396">
    <property type="entry name" value="DsrEFH-like"/>
</dbReference>
<dbReference type="AlphaFoldDB" id="A0A401JH60"/>
<proteinExistence type="predicted"/>
<protein>
    <submittedName>
        <fullName evidence="1">Uncharacterized protein</fullName>
    </submittedName>
</protein>